<dbReference type="RefSeq" id="WP_220635269.1">
    <property type="nucleotide sequence ID" value="NZ_CAJQUM010000001.1"/>
</dbReference>
<proteinExistence type="predicted"/>
<dbReference type="InterPro" id="IPR036622">
    <property type="entry name" value="LigA_sf"/>
</dbReference>
<dbReference type="EMBL" id="CAJQUM010000001">
    <property type="protein sequence ID" value="CAG4883285.1"/>
    <property type="molecule type" value="Genomic_DNA"/>
</dbReference>
<feature type="compositionally biased region" description="Low complexity" evidence="1">
    <location>
        <begin position="72"/>
        <end position="83"/>
    </location>
</feature>
<sequence length="89" mass="10028">MNSGKQKRVIPGTTMFDGEQACKGYALNKMSFPFNSVENRTELLLDKKAYCSKYGLNTQQRARRGDWHRRPLAPARRPGAPAPSTRNST</sequence>
<evidence type="ECO:0000313" key="4">
    <source>
        <dbReference type="Proteomes" id="UP000742786"/>
    </source>
</evidence>
<feature type="region of interest" description="Disordered" evidence="1">
    <location>
        <begin position="60"/>
        <end position="89"/>
    </location>
</feature>
<accession>A0A916N914</accession>
<evidence type="ECO:0000313" key="3">
    <source>
        <dbReference type="EMBL" id="CAG4883285.1"/>
    </source>
</evidence>
<reference evidence="3" key="1">
    <citation type="submission" date="2021-04" db="EMBL/GenBank/DDBJ databases">
        <authorList>
            <person name="Hornung B."/>
        </authorList>
    </citation>
    <scope>NUCLEOTIDE SEQUENCE</scope>
    <source>
        <strain evidence="3">G5G6</strain>
    </source>
</reference>
<dbReference type="Gene3D" id="1.10.700.10">
    <property type="entry name" value="Dioxygenase LigAB, LigA subunit"/>
    <property type="match status" value="1"/>
</dbReference>
<dbReference type="InterPro" id="IPR011986">
    <property type="entry name" value="Xdiol_dOase_LigA"/>
</dbReference>
<protein>
    <recommendedName>
        <fullName evidence="2">Extradiol ring-cleavage dioxygenase LigAB LigA subunit domain-containing protein</fullName>
    </recommendedName>
</protein>
<feature type="domain" description="Extradiol ring-cleavage dioxygenase LigAB LigA subunit" evidence="2">
    <location>
        <begin position="27"/>
        <end position="62"/>
    </location>
</feature>
<evidence type="ECO:0000259" key="2">
    <source>
        <dbReference type="Pfam" id="PF07746"/>
    </source>
</evidence>
<gene>
    <name evidence="3" type="ORF">GTOL_11167</name>
</gene>
<comment type="caution">
    <text evidence="3">The sequence shown here is derived from an EMBL/GenBank/DDBJ whole genome shotgun (WGS) entry which is preliminary data.</text>
</comment>
<dbReference type="AlphaFoldDB" id="A0A916N914"/>
<dbReference type="SUPFAM" id="SSF48076">
    <property type="entry name" value="LigA subunit of an aromatic-ring-opening dioxygenase LigAB"/>
    <property type="match status" value="1"/>
</dbReference>
<dbReference type="Pfam" id="PF07746">
    <property type="entry name" value="LigA"/>
    <property type="match status" value="1"/>
</dbReference>
<name>A0A916N914_9PROT</name>
<keyword evidence="4" id="KW-1185">Reference proteome</keyword>
<dbReference type="Proteomes" id="UP000742786">
    <property type="component" value="Unassembled WGS sequence"/>
</dbReference>
<organism evidence="3 4">
    <name type="scientific">Georgfuchsia toluolica</name>
    <dbReference type="NCBI Taxonomy" id="424218"/>
    <lineage>
        <taxon>Bacteria</taxon>
        <taxon>Pseudomonadati</taxon>
        <taxon>Pseudomonadota</taxon>
        <taxon>Betaproteobacteria</taxon>
        <taxon>Nitrosomonadales</taxon>
        <taxon>Sterolibacteriaceae</taxon>
        <taxon>Georgfuchsia</taxon>
    </lineage>
</organism>
<evidence type="ECO:0000256" key="1">
    <source>
        <dbReference type="SAM" id="MobiDB-lite"/>
    </source>
</evidence>